<dbReference type="SMART" id="SM00320">
    <property type="entry name" value="WD40"/>
    <property type="match status" value="6"/>
</dbReference>
<dbReference type="InterPro" id="IPR036322">
    <property type="entry name" value="WD40_repeat_dom_sf"/>
</dbReference>
<dbReference type="PROSITE" id="PS50294">
    <property type="entry name" value="WD_REPEATS_REGION"/>
    <property type="match status" value="3"/>
</dbReference>
<dbReference type="Pfam" id="PF00400">
    <property type="entry name" value="WD40"/>
    <property type="match status" value="4"/>
</dbReference>
<sequence length="744" mass="83806">MMALGCFSREEEDLFFDPRDDLSSVFDSCPASPAISDVSFPEESSSKRVNSDPFYQVWMKSPCSVQERRAKFKQIMGLDPIPSPYSDYISPNREHTVDDKITEGIDRISSDCGAVLLSSALENESLRSCCPVKAPSTSQERSSDELFDHRIKNLSDSKQNGASRSLREDERVFMSSYAKQFMRRNNSSSSTSSEKMTIRKKFGWLRRLGAVTCIVDRQRYNFASDVSDSEESSRTKFQKIQVRPYRKQSKEFSAVYTGQNFKAHRGAILCMKFSPDGEYLASAGEDGVVRVWQVMECARTSEYEIPNDDPACIYLTVSRNTEVAALHADKEKMIRSRSLRSTSDSACVVVPPEVFHISEKPLYEFHGHKGDVLDLAWSNDKHLLSSSVDKTVRLWQLGCDGCLKVFAHNNYVTCVQFKPNDERYFISGSIDGKVRIWEIPNCRVVNWTDIKEIVTAVCYHPDGKGVIVGSMMGDCSFYDASGAHLKLFIDFHINSELISHIQFVIYFKYNVSDNRLQLDRKVSFGGKKKSVEKRITGFQFCPSSSCKLMVTSAESKIRILDGFDVVSKYKGFQNSGSQISASFTYDGKHIVSASEDSKVYIWNHSNTDHVPSSNLKSSRSSECFDSSHVCIAVPWQGFSSKSNKRYPSLVDSLGNKILYLSPSSNVILSPEFFADVLRRGSATWPEEKFPSSLSKMSSSGKSHFKFLKSSCPKNISHAWGQVIVTAGWDGRIRSFQNYGLPVYL</sequence>
<dbReference type="STRING" id="906689.A0A2I0VK99"/>
<accession>A0A2I0VK99</accession>
<gene>
    <name evidence="4" type="primary">Mut11</name>
    <name evidence="4" type="ORF">MA16_Dca010711</name>
</gene>
<evidence type="ECO:0000256" key="1">
    <source>
        <dbReference type="ARBA" id="ARBA00022574"/>
    </source>
</evidence>
<organism evidence="4 5">
    <name type="scientific">Dendrobium catenatum</name>
    <dbReference type="NCBI Taxonomy" id="906689"/>
    <lineage>
        <taxon>Eukaryota</taxon>
        <taxon>Viridiplantae</taxon>
        <taxon>Streptophyta</taxon>
        <taxon>Embryophyta</taxon>
        <taxon>Tracheophyta</taxon>
        <taxon>Spermatophyta</taxon>
        <taxon>Magnoliopsida</taxon>
        <taxon>Liliopsida</taxon>
        <taxon>Asparagales</taxon>
        <taxon>Orchidaceae</taxon>
        <taxon>Epidendroideae</taxon>
        <taxon>Malaxideae</taxon>
        <taxon>Dendrobiinae</taxon>
        <taxon>Dendrobium</taxon>
    </lineage>
</organism>
<reference evidence="4 5" key="1">
    <citation type="journal article" date="2016" name="Sci. Rep.">
        <title>The Dendrobium catenatum Lindl. genome sequence provides insights into polysaccharide synthase, floral development and adaptive evolution.</title>
        <authorList>
            <person name="Zhang G.Q."/>
            <person name="Xu Q."/>
            <person name="Bian C."/>
            <person name="Tsai W.C."/>
            <person name="Yeh C.M."/>
            <person name="Liu K.W."/>
            <person name="Yoshida K."/>
            <person name="Zhang L.S."/>
            <person name="Chang S.B."/>
            <person name="Chen F."/>
            <person name="Shi Y."/>
            <person name="Su Y.Y."/>
            <person name="Zhang Y.Q."/>
            <person name="Chen L.J."/>
            <person name="Yin Y."/>
            <person name="Lin M."/>
            <person name="Huang H."/>
            <person name="Deng H."/>
            <person name="Wang Z.W."/>
            <person name="Zhu S.L."/>
            <person name="Zhao X."/>
            <person name="Deng C."/>
            <person name="Niu S.C."/>
            <person name="Huang J."/>
            <person name="Wang M."/>
            <person name="Liu G.H."/>
            <person name="Yang H.J."/>
            <person name="Xiao X.J."/>
            <person name="Hsiao Y.Y."/>
            <person name="Wu W.L."/>
            <person name="Chen Y.Y."/>
            <person name="Mitsuda N."/>
            <person name="Ohme-Takagi M."/>
            <person name="Luo Y.B."/>
            <person name="Van de Peer Y."/>
            <person name="Liu Z.J."/>
        </authorList>
    </citation>
    <scope>NUCLEOTIDE SEQUENCE [LARGE SCALE GENOMIC DNA]</scope>
    <source>
        <tissue evidence="4">The whole plant</tissue>
    </source>
</reference>
<dbReference type="Proteomes" id="UP000233837">
    <property type="component" value="Unassembled WGS sequence"/>
</dbReference>
<reference evidence="4 5" key="2">
    <citation type="journal article" date="2017" name="Nature">
        <title>The Apostasia genome and the evolution of orchids.</title>
        <authorList>
            <person name="Zhang G.Q."/>
            <person name="Liu K.W."/>
            <person name="Li Z."/>
            <person name="Lohaus R."/>
            <person name="Hsiao Y.Y."/>
            <person name="Niu S.C."/>
            <person name="Wang J.Y."/>
            <person name="Lin Y.C."/>
            <person name="Xu Q."/>
            <person name="Chen L.J."/>
            <person name="Yoshida K."/>
            <person name="Fujiwara S."/>
            <person name="Wang Z.W."/>
            <person name="Zhang Y.Q."/>
            <person name="Mitsuda N."/>
            <person name="Wang M."/>
            <person name="Liu G.H."/>
            <person name="Pecoraro L."/>
            <person name="Huang H.X."/>
            <person name="Xiao X.J."/>
            <person name="Lin M."/>
            <person name="Wu X.Y."/>
            <person name="Wu W.L."/>
            <person name="Chen Y.Y."/>
            <person name="Chang S.B."/>
            <person name="Sakamoto S."/>
            <person name="Ohme-Takagi M."/>
            <person name="Yagi M."/>
            <person name="Zeng S.J."/>
            <person name="Shen C.Y."/>
            <person name="Yeh C.M."/>
            <person name="Luo Y.B."/>
            <person name="Tsai W.C."/>
            <person name="Van de Peer Y."/>
            <person name="Liu Z.J."/>
        </authorList>
    </citation>
    <scope>NUCLEOTIDE SEQUENCE [LARGE SCALE GENOMIC DNA]</scope>
    <source>
        <tissue evidence="4">The whole plant</tissue>
    </source>
</reference>
<dbReference type="PROSITE" id="PS50082">
    <property type="entry name" value="WD_REPEATS_2"/>
    <property type="match status" value="4"/>
</dbReference>
<keyword evidence="1 3" id="KW-0853">WD repeat</keyword>
<feature type="repeat" description="WD" evidence="3">
    <location>
        <begin position="261"/>
        <end position="294"/>
    </location>
</feature>
<evidence type="ECO:0000313" key="5">
    <source>
        <dbReference type="Proteomes" id="UP000233837"/>
    </source>
</evidence>
<dbReference type="InterPro" id="IPR020472">
    <property type="entry name" value="WD40_PAC1"/>
</dbReference>
<evidence type="ECO:0000256" key="3">
    <source>
        <dbReference type="PROSITE-ProRule" id="PRU00221"/>
    </source>
</evidence>
<evidence type="ECO:0000256" key="2">
    <source>
        <dbReference type="ARBA" id="ARBA00022737"/>
    </source>
</evidence>
<dbReference type="InterPro" id="IPR015943">
    <property type="entry name" value="WD40/YVTN_repeat-like_dom_sf"/>
</dbReference>
<dbReference type="SUPFAM" id="SSF50978">
    <property type="entry name" value="WD40 repeat-like"/>
    <property type="match status" value="1"/>
</dbReference>
<feature type="repeat" description="WD" evidence="3">
    <location>
        <begin position="405"/>
        <end position="439"/>
    </location>
</feature>
<evidence type="ECO:0000313" key="4">
    <source>
        <dbReference type="EMBL" id="PKU63793.1"/>
    </source>
</evidence>
<keyword evidence="5" id="KW-1185">Reference proteome</keyword>
<feature type="repeat" description="WD" evidence="3">
    <location>
        <begin position="580"/>
        <end position="612"/>
    </location>
</feature>
<dbReference type="Gene3D" id="2.130.10.10">
    <property type="entry name" value="YVTN repeat-like/Quinoprotein amine dehydrogenase"/>
    <property type="match status" value="1"/>
</dbReference>
<dbReference type="CDD" id="cd00200">
    <property type="entry name" value="WD40"/>
    <property type="match status" value="1"/>
</dbReference>
<dbReference type="PANTHER" id="PTHR14221:SF0">
    <property type="entry name" value="WD REPEAT-CONTAINING PROTEIN 44"/>
    <property type="match status" value="1"/>
</dbReference>
<dbReference type="AlphaFoldDB" id="A0A2I0VK99"/>
<proteinExistence type="predicted"/>
<dbReference type="EMBL" id="KZ503460">
    <property type="protein sequence ID" value="PKU63793.1"/>
    <property type="molecule type" value="Genomic_DNA"/>
</dbReference>
<dbReference type="PRINTS" id="PR00320">
    <property type="entry name" value="GPROTEINBRPT"/>
</dbReference>
<dbReference type="InterPro" id="IPR040324">
    <property type="entry name" value="WDR44/Dgr2"/>
</dbReference>
<dbReference type="PANTHER" id="PTHR14221">
    <property type="entry name" value="WD REPEAT DOMAIN 44"/>
    <property type="match status" value="1"/>
</dbReference>
<name>A0A2I0VK99_9ASPA</name>
<protein>
    <submittedName>
        <fullName evidence="4">Protein Mut11</fullName>
    </submittedName>
</protein>
<keyword evidence="2" id="KW-0677">Repeat</keyword>
<dbReference type="InterPro" id="IPR001680">
    <property type="entry name" value="WD40_rpt"/>
</dbReference>
<feature type="repeat" description="WD" evidence="3">
    <location>
        <begin position="365"/>
        <end position="397"/>
    </location>
</feature>